<dbReference type="Proteomes" id="UP001589627">
    <property type="component" value="Unassembled WGS sequence"/>
</dbReference>
<dbReference type="EMBL" id="JBHLZP010000358">
    <property type="protein sequence ID" value="MFB9837244.1"/>
    <property type="molecule type" value="Genomic_DNA"/>
</dbReference>
<keyword evidence="1" id="KW-0012">Acyltransferase</keyword>
<keyword evidence="2" id="KW-1185">Reference proteome</keyword>
<dbReference type="EC" id="2.3.1.-" evidence="1"/>
<evidence type="ECO:0000313" key="1">
    <source>
        <dbReference type="EMBL" id="MFB9837244.1"/>
    </source>
</evidence>
<proteinExistence type="predicted"/>
<dbReference type="Pfam" id="PF04339">
    <property type="entry name" value="FemAB_like"/>
    <property type="match status" value="1"/>
</dbReference>
<dbReference type="Gene3D" id="3.40.630.30">
    <property type="match status" value="1"/>
</dbReference>
<gene>
    <name evidence="1" type="ORF">ACFFNX_34230</name>
</gene>
<protein>
    <submittedName>
        <fullName evidence="1">GNAT family N-acetyltransferase</fullName>
        <ecNumber evidence="1">2.3.1.-</ecNumber>
    </submittedName>
</protein>
<name>A0ABV5YT67_9ACTN</name>
<organism evidence="1 2">
    <name type="scientific">Actinoallomurus acaciae</name>
    <dbReference type="NCBI Taxonomy" id="502577"/>
    <lineage>
        <taxon>Bacteria</taxon>
        <taxon>Bacillati</taxon>
        <taxon>Actinomycetota</taxon>
        <taxon>Actinomycetes</taxon>
        <taxon>Streptosporangiales</taxon>
        <taxon>Thermomonosporaceae</taxon>
        <taxon>Actinoallomurus</taxon>
    </lineage>
</organism>
<dbReference type="SUPFAM" id="SSF55729">
    <property type="entry name" value="Acyl-CoA N-acyltransferases (Nat)"/>
    <property type="match status" value="1"/>
</dbReference>
<sequence>MKVEHVTSMAEVPADSAIFAGSHLYNGHAWLSFCERHDYSRPHHLVGRDDQGRILGMLPAYEISKEGHPRYRPGEALAGTLPESAHPDSRWFPGLVLGARTGNRNGLLDGDGPAAERTRVLGGLLDEALALAREQERRALWYLYLDVAEASRLRAAWPRAVPHFIDFELVIPVPESYEAYLAGLNKLQRRNVGRERKAFAESSPELVRVPYDEDICPVIAPLLAKLQAKHGMPRTVEWLTERLRRQAVAMAGAGEVILLRRDGRLVAFVLMLGHRSGLYCISVGIDYELAARNDYFNITYYEPLNVALEKGATSMYVGMGTAEAKLRRGAVPVPLWGLTEMLDPAADIRRDEVDHRNRLRLAEAREWCAARVQRPIDDLLWQLPDAGAPDAGT</sequence>
<reference evidence="1 2" key="1">
    <citation type="submission" date="2024-09" db="EMBL/GenBank/DDBJ databases">
        <authorList>
            <person name="Sun Q."/>
            <person name="Mori K."/>
        </authorList>
    </citation>
    <scope>NUCLEOTIDE SEQUENCE [LARGE SCALE GENOMIC DNA]</scope>
    <source>
        <strain evidence="1 2">TBRC 0563</strain>
    </source>
</reference>
<dbReference type="GO" id="GO:0016746">
    <property type="term" value="F:acyltransferase activity"/>
    <property type="evidence" value="ECO:0007669"/>
    <property type="project" value="UniProtKB-KW"/>
</dbReference>
<dbReference type="RefSeq" id="WP_378210056.1">
    <property type="nucleotide sequence ID" value="NZ_JBHLZP010000358.1"/>
</dbReference>
<dbReference type="InterPro" id="IPR007434">
    <property type="entry name" value="FemAB-like"/>
</dbReference>
<keyword evidence="1" id="KW-0808">Transferase</keyword>
<accession>A0ABV5YT67</accession>
<evidence type="ECO:0000313" key="2">
    <source>
        <dbReference type="Proteomes" id="UP001589627"/>
    </source>
</evidence>
<dbReference type="InterPro" id="IPR016181">
    <property type="entry name" value="Acyl_CoA_acyltransferase"/>
</dbReference>
<comment type="caution">
    <text evidence="1">The sequence shown here is derived from an EMBL/GenBank/DDBJ whole genome shotgun (WGS) entry which is preliminary data.</text>
</comment>